<dbReference type="EMBL" id="SCWE01000002">
    <property type="protein sequence ID" value="TDM01765.1"/>
    <property type="molecule type" value="Genomic_DNA"/>
</dbReference>
<organism evidence="1 2">
    <name type="scientific">Macrococcus hajekii</name>
    <dbReference type="NCBI Taxonomy" id="198482"/>
    <lineage>
        <taxon>Bacteria</taxon>
        <taxon>Bacillati</taxon>
        <taxon>Bacillota</taxon>
        <taxon>Bacilli</taxon>
        <taxon>Bacillales</taxon>
        <taxon>Staphylococcaceae</taxon>
        <taxon>Macrococcus</taxon>
    </lineage>
</organism>
<dbReference type="Proteomes" id="UP000295328">
    <property type="component" value="Unassembled WGS sequence"/>
</dbReference>
<reference evidence="1 2" key="1">
    <citation type="submission" date="2019-01" db="EMBL/GenBank/DDBJ databases">
        <title>Draft genome sequences of the type strains of six Macrococcus species.</title>
        <authorList>
            <person name="Mazhar S."/>
            <person name="Altermann E."/>
            <person name="Hill C."/>
            <person name="Mcauliffe O."/>
        </authorList>
    </citation>
    <scope>NUCLEOTIDE SEQUENCE [LARGE SCALE GENOMIC DNA]</scope>
    <source>
        <strain evidence="1 2">CCM4809</strain>
    </source>
</reference>
<dbReference type="RefSeq" id="WP_424960694.1">
    <property type="nucleotide sequence ID" value="NZ_SCWE01000002.1"/>
</dbReference>
<dbReference type="AlphaFoldDB" id="A0A4R6BJ97"/>
<keyword evidence="2" id="KW-1185">Reference proteome</keyword>
<comment type="caution">
    <text evidence="1">The sequence shown here is derived from an EMBL/GenBank/DDBJ whole genome shotgun (WGS) entry which is preliminary data.</text>
</comment>
<protein>
    <submittedName>
        <fullName evidence="1">Uncharacterized protein</fullName>
    </submittedName>
</protein>
<evidence type="ECO:0000313" key="1">
    <source>
        <dbReference type="EMBL" id="TDM01765.1"/>
    </source>
</evidence>
<sequence length="95" mass="10839">MARFIRIQRLVNHSMIYSKSQFMTDFCAALLKKEPQGRFSLGQEAEFQRLNTLLTNDVPKQLDSQGSVVFKVEDLNQFEVPAAKGQNITFTKVAE</sequence>
<name>A0A4R6BJ97_9STAP</name>
<proteinExistence type="predicted"/>
<accession>A0A4R6BJ97</accession>
<gene>
    <name evidence="1" type="ORF">ERX37_06020</name>
</gene>
<evidence type="ECO:0000313" key="2">
    <source>
        <dbReference type="Proteomes" id="UP000295328"/>
    </source>
</evidence>